<dbReference type="FunFam" id="1.10.10.60:FF:000023">
    <property type="entry name" value="protein REVEILLE 6 isoform X1"/>
    <property type="match status" value="1"/>
</dbReference>
<evidence type="ECO:0000256" key="6">
    <source>
        <dbReference type="SAM" id="MobiDB-lite"/>
    </source>
</evidence>
<dbReference type="SMART" id="SM00717">
    <property type="entry name" value="SANT"/>
    <property type="match status" value="1"/>
</dbReference>
<feature type="region of interest" description="Disordered" evidence="6">
    <location>
        <begin position="197"/>
        <end position="220"/>
    </location>
</feature>
<comment type="subcellular location">
    <subcellularLocation>
        <location evidence="1">Nucleus</location>
    </subcellularLocation>
</comment>
<evidence type="ECO:0000256" key="2">
    <source>
        <dbReference type="ARBA" id="ARBA00023015"/>
    </source>
</evidence>
<evidence type="ECO:0000256" key="1">
    <source>
        <dbReference type="ARBA" id="ARBA00004123"/>
    </source>
</evidence>
<dbReference type="PANTHER" id="PTHR12802:SF175">
    <property type="entry name" value="PROTEIN REVEILLE 2"/>
    <property type="match status" value="1"/>
</dbReference>
<dbReference type="GO" id="GO:0010468">
    <property type="term" value="P:regulation of gene expression"/>
    <property type="evidence" value="ECO:0007669"/>
    <property type="project" value="UniProtKB-ARBA"/>
</dbReference>
<proteinExistence type="predicted"/>
<dbReference type="PANTHER" id="PTHR12802">
    <property type="entry name" value="SWI/SNF COMPLEX-RELATED"/>
    <property type="match status" value="1"/>
</dbReference>
<keyword evidence="4" id="KW-0804">Transcription</keyword>
<dbReference type="EMBL" id="KC477285">
    <property type="protein sequence ID" value="AGM20683.1"/>
    <property type="molecule type" value="Genomic_DNA"/>
</dbReference>
<accession>R4U4Q5</accession>
<feature type="domain" description="Myb-like" evidence="7">
    <location>
        <begin position="56"/>
        <end position="106"/>
    </location>
</feature>
<dbReference type="PROSITE" id="PS51293">
    <property type="entry name" value="SANT"/>
    <property type="match status" value="1"/>
</dbReference>
<dbReference type="GO" id="GO:0005634">
    <property type="term" value="C:nucleus"/>
    <property type="evidence" value="ECO:0007669"/>
    <property type="project" value="UniProtKB-SubCell"/>
</dbReference>
<evidence type="ECO:0000313" key="10">
    <source>
        <dbReference type="EMBL" id="AGM20683.1"/>
    </source>
</evidence>
<evidence type="ECO:0000256" key="4">
    <source>
        <dbReference type="ARBA" id="ARBA00023163"/>
    </source>
</evidence>
<feature type="domain" description="HTH myb-type" evidence="9">
    <location>
        <begin position="56"/>
        <end position="110"/>
    </location>
</feature>
<protein>
    <submittedName>
        <fullName evidence="10">EPR</fullName>
    </submittedName>
</protein>
<dbReference type="SUPFAM" id="SSF46689">
    <property type="entry name" value="Homeodomain-like"/>
    <property type="match status" value="1"/>
</dbReference>
<dbReference type="Gene3D" id="1.10.10.60">
    <property type="entry name" value="Homeodomain-like"/>
    <property type="match status" value="1"/>
</dbReference>
<keyword evidence="5" id="KW-0539">Nucleus</keyword>
<evidence type="ECO:0000256" key="5">
    <source>
        <dbReference type="ARBA" id="ARBA00023242"/>
    </source>
</evidence>
<reference evidence="10" key="1">
    <citation type="journal article" date="2013" name="PLoS ONE">
        <title>Sexual Dimorphism Floral MicroRNA Profiling and Target Gene Expression in Andromonoecious Poplar (Populus tomentosa).</title>
        <authorList>
            <person name="Song Y."/>
            <person name="Ma K."/>
            <person name="Ci D."/>
            <person name="Zhang Z."/>
            <person name="Zhang D."/>
        </authorList>
    </citation>
    <scope>NUCLEOTIDE SEQUENCE</scope>
</reference>
<dbReference type="Pfam" id="PF00249">
    <property type="entry name" value="Myb_DNA-binding"/>
    <property type="match status" value="1"/>
</dbReference>
<organism evidence="10">
    <name type="scientific">Populus tomentosa</name>
    <name type="common">Chinese white poplar</name>
    <dbReference type="NCBI Taxonomy" id="118781"/>
    <lineage>
        <taxon>Eukaryota</taxon>
        <taxon>Viridiplantae</taxon>
        <taxon>Streptophyta</taxon>
        <taxon>Embryophyta</taxon>
        <taxon>Tracheophyta</taxon>
        <taxon>Spermatophyta</taxon>
        <taxon>Magnoliopsida</taxon>
        <taxon>eudicotyledons</taxon>
        <taxon>Gunneridae</taxon>
        <taxon>Pentapetalae</taxon>
        <taxon>rosids</taxon>
        <taxon>fabids</taxon>
        <taxon>Malpighiales</taxon>
        <taxon>Salicaceae</taxon>
        <taxon>Saliceae</taxon>
        <taxon>Populus</taxon>
    </lineage>
</organism>
<dbReference type="PROSITE" id="PS51294">
    <property type="entry name" value="HTH_MYB"/>
    <property type="match status" value="1"/>
</dbReference>
<dbReference type="CDD" id="cd00167">
    <property type="entry name" value="SANT"/>
    <property type="match status" value="1"/>
</dbReference>
<keyword evidence="2" id="KW-0805">Transcription regulation</keyword>
<evidence type="ECO:0000259" key="8">
    <source>
        <dbReference type="PROSITE" id="PS51293"/>
    </source>
</evidence>
<dbReference type="NCBIfam" id="TIGR01557">
    <property type="entry name" value="myb_SHAQKYF"/>
    <property type="match status" value="1"/>
</dbReference>
<name>R4U4Q5_POPTO</name>
<feature type="domain" description="SANT" evidence="8">
    <location>
        <begin position="59"/>
        <end position="110"/>
    </location>
</feature>
<dbReference type="InterPro" id="IPR017930">
    <property type="entry name" value="Myb_dom"/>
</dbReference>
<dbReference type="InterPro" id="IPR009057">
    <property type="entry name" value="Homeodomain-like_sf"/>
</dbReference>
<evidence type="ECO:0000259" key="7">
    <source>
        <dbReference type="PROSITE" id="PS50090"/>
    </source>
</evidence>
<dbReference type="PROSITE" id="PS50090">
    <property type="entry name" value="MYB_LIKE"/>
    <property type="match status" value="1"/>
</dbReference>
<dbReference type="InterPro" id="IPR001005">
    <property type="entry name" value="SANT/Myb"/>
</dbReference>
<feature type="compositionally biased region" description="Polar residues" evidence="6">
    <location>
        <begin position="197"/>
        <end position="216"/>
    </location>
</feature>
<sequence length="687" mass="76655">MAAASQEQMEGTNLNSFGKAYDFSTNGCEQSETDIRLQELYSFGSDNVPKVRKPYTITKQREKWTDEEHQRFLEALKLYGRGWRRIQEHVGTKTAVQIRSHAQKYFSKVVRESGGSDEILVAAMRAPSNQLRFLLLVQRGNLHILILVNQSMSLKVQEPPVNWKDLHPLIHQYTFGSALSEPCNACSSPTSCTTDMHSISLSPSAKETEHGTSNSSGEEKGNLSLVQMSLSLLENFLSEVKKFELGSKNTVCVEHDAAEKTSSASIKLFGMTVKIVDSQKESPPDAEIVLPVISNENHDNVDADKEKPAHTLQRKQSDTELSLGMANSNENLWPSPASVFQCTELQGDNANYFATNSSIPWGAYCQGVPFLYLTSYDHTSAQNPMPCVEERFEEKEILNERSCTSSNVFSVGDLENGERNLDVVDSQCGQHFVEGRSSFQKSTRGFVPYKRCLGERDVKSTVIVSEERERQRARGYHLLLFQFIHGAPFKSPYVLAYKRCFWMQMMLIDCSTFLQFHVAIVSEVEQSGVLLEALRGANKSQSECDLQDEHGSVPCTFISGEKGTAKRKRDQIIFISSSPLSETKFILLVIPQRWGQGAVPFFFFNFYLEAPHCVAPPARLHIKLSLENDKRLMLTASKTTKMAVPVEVGGASAALYGVSMDMGLGCGVGNRLFDAGLCPQKPKYFAN</sequence>
<evidence type="ECO:0000259" key="9">
    <source>
        <dbReference type="PROSITE" id="PS51294"/>
    </source>
</evidence>
<keyword evidence="3" id="KW-0238">DNA-binding</keyword>
<dbReference type="InterPro" id="IPR017884">
    <property type="entry name" value="SANT_dom"/>
</dbReference>
<dbReference type="InterPro" id="IPR006447">
    <property type="entry name" value="Myb_dom_plants"/>
</dbReference>
<dbReference type="GO" id="GO:0003677">
    <property type="term" value="F:DNA binding"/>
    <property type="evidence" value="ECO:0007669"/>
    <property type="project" value="UniProtKB-KW"/>
</dbReference>
<dbReference type="AlphaFoldDB" id="R4U4Q5"/>
<evidence type="ECO:0000256" key="3">
    <source>
        <dbReference type="ARBA" id="ARBA00023125"/>
    </source>
</evidence>